<accession>A0A1M5S5D3</accession>
<dbReference type="InterPro" id="IPR007016">
    <property type="entry name" value="O-antigen_ligase-rel_domated"/>
</dbReference>
<keyword evidence="4 5" id="KW-0472">Membrane</keyword>
<protein>
    <submittedName>
        <fullName evidence="7">O-antigen ligase</fullName>
    </submittedName>
</protein>
<dbReference type="GO" id="GO:0016874">
    <property type="term" value="F:ligase activity"/>
    <property type="evidence" value="ECO:0007669"/>
    <property type="project" value="UniProtKB-KW"/>
</dbReference>
<dbReference type="PANTHER" id="PTHR37422:SF13">
    <property type="entry name" value="LIPOPOLYSACCHARIDE BIOSYNTHESIS PROTEIN PA4999-RELATED"/>
    <property type="match status" value="1"/>
</dbReference>
<evidence type="ECO:0000256" key="4">
    <source>
        <dbReference type="ARBA" id="ARBA00023136"/>
    </source>
</evidence>
<evidence type="ECO:0000256" key="1">
    <source>
        <dbReference type="ARBA" id="ARBA00004141"/>
    </source>
</evidence>
<feature type="transmembrane region" description="Helical" evidence="5">
    <location>
        <begin position="165"/>
        <end position="184"/>
    </location>
</feature>
<dbReference type="AlphaFoldDB" id="A0A1M5S5D3"/>
<dbReference type="SUPFAM" id="SSF48452">
    <property type="entry name" value="TPR-like"/>
    <property type="match status" value="1"/>
</dbReference>
<organism evidence="7 8">
    <name type="scientific">Tepidibacter thalassicus DSM 15285</name>
    <dbReference type="NCBI Taxonomy" id="1123350"/>
    <lineage>
        <taxon>Bacteria</taxon>
        <taxon>Bacillati</taxon>
        <taxon>Bacillota</taxon>
        <taxon>Clostridia</taxon>
        <taxon>Peptostreptococcales</taxon>
        <taxon>Peptostreptococcaceae</taxon>
        <taxon>Tepidibacter</taxon>
    </lineage>
</organism>
<dbReference type="EMBL" id="FQXH01000017">
    <property type="protein sequence ID" value="SHH33807.1"/>
    <property type="molecule type" value="Genomic_DNA"/>
</dbReference>
<dbReference type="Gene3D" id="1.25.40.10">
    <property type="entry name" value="Tetratricopeptide repeat domain"/>
    <property type="match status" value="1"/>
</dbReference>
<evidence type="ECO:0000256" key="5">
    <source>
        <dbReference type="SAM" id="Phobius"/>
    </source>
</evidence>
<keyword evidence="3 5" id="KW-1133">Transmembrane helix</keyword>
<feature type="transmembrane region" description="Helical" evidence="5">
    <location>
        <begin position="127"/>
        <end position="153"/>
    </location>
</feature>
<keyword evidence="8" id="KW-1185">Reference proteome</keyword>
<evidence type="ECO:0000256" key="3">
    <source>
        <dbReference type="ARBA" id="ARBA00022989"/>
    </source>
</evidence>
<feature type="transmembrane region" description="Helical" evidence="5">
    <location>
        <begin position="419"/>
        <end position="437"/>
    </location>
</feature>
<gene>
    <name evidence="7" type="ORF">SAMN02744040_01640</name>
</gene>
<keyword evidence="7" id="KW-0436">Ligase</keyword>
<dbReference type="InterPro" id="IPR019734">
    <property type="entry name" value="TPR_rpt"/>
</dbReference>
<comment type="subcellular location">
    <subcellularLocation>
        <location evidence="1">Membrane</location>
        <topology evidence="1">Multi-pass membrane protein</topology>
    </subcellularLocation>
</comment>
<feature type="transmembrane region" description="Helical" evidence="5">
    <location>
        <begin position="240"/>
        <end position="258"/>
    </location>
</feature>
<dbReference type="GO" id="GO:0016020">
    <property type="term" value="C:membrane"/>
    <property type="evidence" value="ECO:0007669"/>
    <property type="project" value="UniProtKB-SubCell"/>
</dbReference>
<feature type="transmembrane region" description="Helical" evidence="5">
    <location>
        <begin position="26"/>
        <end position="44"/>
    </location>
</feature>
<evidence type="ECO:0000256" key="2">
    <source>
        <dbReference type="ARBA" id="ARBA00022692"/>
    </source>
</evidence>
<feature type="transmembrane region" description="Helical" evidence="5">
    <location>
        <begin position="73"/>
        <end position="92"/>
    </location>
</feature>
<dbReference type="Proteomes" id="UP000242520">
    <property type="component" value="Unassembled WGS sequence"/>
</dbReference>
<keyword evidence="2 5" id="KW-0812">Transmembrane</keyword>
<feature type="transmembrane region" description="Helical" evidence="5">
    <location>
        <begin position="473"/>
        <end position="500"/>
    </location>
</feature>
<sequence length="689" mass="79647">MRCILDERGYCLMQIECSEKHNNIDLGILLLGIVLFLNPFFRGLFFEKEMYIAIIVLAVIFVFNLREIDLYSFIHYFALFFGFIYLVNFIFAIDRGKAIYEVIKNSTYILLFMIISNKLKCDNQISFLNLVFVLSGLIVVLIGFSVLFGTFVYKGAIQEGMMSSTFQYHNTFGAYILGVFILALGEISERSSWQNYILNGVAYILFLGFVFSYSRGAWILFPISYLAIVLLLNNEGLMNVIISFFSVILGFAISFLRINKAVSSAKSGWLYIFIGFLAVIIMSFVLDVLFKRKLNINIKRKYVILSLLILGIFAKFLPKSVLQRISSINLKTFTVVERNVFYKDALKIIKDYFVLGTGGGGWQTLYPQYQTYAYTTTQAHNYIIRVFIEVGILGLIFLIGFYLSVLYSSFYVIKHSKDNRIVSVIVAVVVLVLHTFIDFDMALGSYSVLVWTLVAMIAFKYREIRNESLKVKSVSSFAVGVFTVVLFMISLAFGMGILYYEKGVENYRKEKYVDAIKYFEIASKLKFFDADYKVDLAKTQYYYGELKKSRENIEKALKINERNEQAMIEAIRIYLEDREVDKGLNLADKYLKYYPLVDTTYVNYVNIYYTLGVSYIEKDRDKAKKYFEKVVKVAEGVEKINKKLEITKKELLKGVKDVPEYYVKDRFRVNLDKNVLDKINKSKLLVDVL</sequence>
<name>A0A1M5S5D3_9FIRM</name>
<reference evidence="8" key="1">
    <citation type="submission" date="2016-11" db="EMBL/GenBank/DDBJ databases">
        <authorList>
            <person name="Varghese N."/>
            <person name="Submissions S."/>
        </authorList>
    </citation>
    <scope>NUCLEOTIDE SEQUENCE [LARGE SCALE GENOMIC DNA]</scope>
    <source>
        <strain evidence="8">DSM 15285</strain>
    </source>
</reference>
<feature type="transmembrane region" description="Helical" evidence="5">
    <location>
        <begin position="98"/>
        <end position="115"/>
    </location>
</feature>
<dbReference type="STRING" id="1123350.SAMN02744040_01640"/>
<feature type="transmembrane region" description="Helical" evidence="5">
    <location>
        <begin position="217"/>
        <end position="233"/>
    </location>
</feature>
<feature type="domain" description="O-antigen ligase-related" evidence="6">
    <location>
        <begin position="272"/>
        <end position="399"/>
    </location>
</feature>
<feature type="transmembrane region" description="Helical" evidence="5">
    <location>
        <begin position="382"/>
        <end position="407"/>
    </location>
</feature>
<feature type="transmembrane region" description="Helical" evidence="5">
    <location>
        <begin position="50"/>
        <end position="66"/>
    </location>
</feature>
<evidence type="ECO:0000313" key="7">
    <source>
        <dbReference type="EMBL" id="SHH33807.1"/>
    </source>
</evidence>
<dbReference type="InterPro" id="IPR051533">
    <property type="entry name" value="WaaL-like"/>
</dbReference>
<dbReference type="PANTHER" id="PTHR37422">
    <property type="entry name" value="TEICHURONIC ACID BIOSYNTHESIS PROTEIN TUAE"/>
    <property type="match status" value="1"/>
</dbReference>
<feature type="transmembrane region" description="Helical" evidence="5">
    <location>
        <begin position="443"/>
        <end position="461"/>
    </location>
</feature>
<dbReference type="SMART" id="SM00028">
    <property type="entry name" value="TPR"/>
    <property type="match status" value="3"/>
</dbReference>
<feature type="transmembrane region" description="Helical" evidence="5">
    <location>
        <begin position="270"/>
        <end position="290"/>
    </location>
</feature>
<evidence type="ECO:0000259" key="6">
    <source>
        <dbReference type="Pfam" id="PF04932"/>
    </source>
</evidence>
<proteinExistence type="predicted"/>
<feature type="transmembrane region" description="Helical" evidence="5">
    <location>
        <begin position="302"/>
        <end position="318"/>
    </location>
</feature>
<dbReference type="Pfam" id="PF04932">
    <property type="entry name" value="Wzy_C"/>
    <property type="match status" value="1"/>
</dbReference>
<evidence type="ECO:0000313" key="8">
    <source>
        <dbReference type="Proteomes" id="UP000242520"/>
    </source>
</evidence>
<dbReference type="InterPro" id="IPR011990">
    <property type="entry name" value="TPR-like_helical_dom_sf"/>
</dbReference>
<feature type="transmembrane region" description="Helical" evidence="5">
    <location>
        <begin position="196"/>
        <end position="211"/>
    </location>
</feature>